<keyword evidence="7" id="KW-0862">Zinc</keyword>
<reference evidence="11" key="1">
    <citation type="submission" date="2025-08" db="UniProtKB">
        <authorList>
            <consortium name="Ensembl"/>
        </authorList>
    </citation>
    <scope>IDENTIFICATION</scope>
</reference>
<feature type="region of interest" description="Disordered" evidence="9">
    <location>
        <begin position="161"/>
        <end position="190"/>
    </location>
</feature>
<evidence type="ECO:0000256" key="5">
    <source>
        <dbReference type="ARBA" id="ARBA00022723"/>
    </source>
</evidence>
<dbReference type="InParanoid" id="A0A663EGE1"/>
<dbReference type="Pfam" id="PF19317">
    <property type="entry name" value="Gag_p24_C"/>
    <property type="match status" value="1"/>
</dbReference>
<keyword evidence="4" id="KW-1188">Viral release from host cell</keyword>
<dbReference type="AlphaFoldDB" id="A0A663EGE1"/>
<evidence type="ECO:0000256" key="6">
    <source>
        <dbReference type="ARBA" id="ARBA00022771"/>
    </source>
</evidence>
<keyword evidence="6 8" id="KW-0863">Zinc-finger</keyword>
<name>A0A663EGE1_AQUCH</name>
<dbReference type="InterPro" id="IPR008919">
    <property type="entry name" value="Retrov_capsid_N"/>
</dbReference>
<organism evidence="11 12">
    <name type="scientific">Aquila chrysaetos chrysaetos</name>
    <dbReference type="NCBI Taxonomy" id="223781"/>
    <lineage>
        <taxon>Eukaryota</taxon>
        <taxon>Metazoa</taxon>
        <taxon>Chordata</taxon>
        <taxon>Craniata</taxon>
        <taxon>Vertebrata</taxon>
        <taxon>Euteleostomi</taxon>
        <taxon>Archelosauria</taxon>
        <taxon>Archosauria</taxon>
        <taxon>Dinosauria</taxon>
        <taxon>Saurischia</taxon>
        <taxon>Theropoda</taxon>
        <taxon>Coelurosauria</taxon>
        <taxon>Aves</taxon>
        <taxon>Neognathae</taxon>
        <taxon>Neoaves</taxon>
        <taxon>Telluraves</taxon>
        <taxon>Accipitrimorphae</taxon>
        <taxon>Accipitriformes</taxon>
        <taxon>Accipitridae</taxon>
        <taxon>Accipitrinae</taxon>
        <taxon>Aquila</taxon>
    </lineage>
</organism>
<dbReference type="GO" id="GO:0039702">
    <property type="term" value="P:viral budding via host ESCRT complex"/>
    <property type="evidence" value="ECO:0007669"/>
    <property type="project" value="UniProtKB-KW"/>
</dbReference>
<keyword evidence="3" id="KW-0945">Host-virus interaction</keyword>
<dbReference type="Gene3D" id="4.10.60.10">
    <property type="entry name" value="Zinc finger, CCHC-type"/>
    <property type="match status" value="1"/>
</dbReference>
<dbReference type="Pfam" id="PF00607">
    <property type="entry name" value="Gag_p24"/>
    <property type="match status" value="1"/>
</dbReference>
<dbReference type="GeneTree" id="ENSGT00940000162994"/>
<dbReference type="Pfam" id="PF00098">
    <property type="entry name" value="zf-CCHC"/>
    <property type="match status" value="1"/>
</dbReference>
<dbReference type="PROSITE" id="PS50158">
    <property type="entry name" value="ZF_CCHC"/>
    <property type="match status" value="1"/>
</dbReference>
<keyword evidence="12" id="KW-1185">Reference proteome</keyword>
<proteinExistence type="predicted"/>
<dbReference type="Gene3D" id="1.10.375.10">
    <property type="entry name" value="Human Immunodeficiency Virus Type 1 Capsid Protein"/>
    <property type="match status" value="1"/>
</dbReference>
<dbReference type="GO" id="GO:0003676">
    <property type="term" value="F:nucleic acid binding"/>
    <property type="evidence" value="ECO:0007669"/>
    <property type="project" value="InterPro"/>
</dbReference>
<evidence type="ECO:0000256" key="3">
    <source>
        <dbReference type="ARBA" id="ARBA00022581"/>
    </source>
</evidence>
<evidence type="ECO:0000259" key="10">
    <source>
        <dbReference type="PROSITE" id="PS50158"/>
    </source>
</evidence>
<evidence type="ECO:0000256" key="9">
    <source>
        <dbReference type="SAM" id="MobiDB-lite"/>
    </source>
</evidence>
<evidence type="ECO:0000313" key="12">
    <source>
        <dbReference type="Proteomes" id="UP000472275"/>
    </source>
</evidence>
<evidence type="ECO:0000256" key="7">
    <source>
        <dbReference type="ARBA" id="ARBA00022833"/>
    </source>
</evidence>
<feature type="compositionally biased region" description="Pro residues" evidence="9">
    <location>
        <begin position="162"/>
        <end position="182"/>
    </location>
</feature>
<dbReference type="SUPFAM" id="SSF57756">
    <property type="entry name" value="Retrovirus zinc finger-like domains"/>
    <property type="match status" value="2"/>
</dbReference>
<feature type="region of interest" description="Disordered" evidence="9">
    <location>
        <begin position="195"/>
        <end position="214"/>
    </location>
</feature>
<evidence type="ECO:0000256" key="1">
    <source>
        <dbReference type="ARBA" id="ARBA00019628"/>
    </source>
</evidence>
<dbReference type="Pfam" id="PF14787">
    <property type="entry name" value="zf-CCHC_5"/>
    <property type="match status" value="1"/>
</dbReference>
<dbReference type="PANTHER" id="PTHR40389">
    <property type="entry name" value="ENDOGENOUS RETROVIRUS GROUP K MEMBER 24 GAG POLYPROTEIN-RELATED"/>
    <property type="match status" value="1"/>
</dbReference>
<dbReference type="SUPFAM" id="SSF47943">
    <property type="entry name" value="Retrovirus capsid protein, N-terminal core domain"/>
    <property type="match status" value="1"/>
</dbReference>
<dbReference type="InterPro" id="IPR036875">
    <property type="entry name" value="Znf_CCHC_sf"/>
</dbReference>
<keyword evidence="4" id="KW-1198">Viral budding</keyword>
<accession>A0A663EGE1</accession>
<dbReference type="Gene3D" id="1.10.1200.30">
    <property type="match status" value="1"/>
</dbReference>
<feature type="domain" description="CCHC-type" evidence="10">
    <location>
        <begin position="515"/>
        <end position="531"/>
    </location>
</feature>
<sequence length="599" mass="66604">IGQSVSQEHKLYLNILQQILRASGCKITEGQIASLLIKVWESRGTLQTRKTLAFGVSENLIMTWRFIYAALVHLEPAVKIIPIQPDTAFEETVCKQAANEQDSDSDNSFVSGRVDSEKEADFYPYTGSTGSPTLTTAYRSLPPRRCLLPLLHPLCRRRLPQPLCPPQPPPSPTHPPQSPGTPSPGFAELKTEPGFAALPVSPSPTNPSNSVPLSNPVAPALQRCRENIVVPSALPLPDFDTKCDNSLNDLGKNTHSLMQRCREKALQQGDTMFTFPVIYKPHTPSQHDSLPHEMIKELRKSIRENGLHNSFTMGLVETIGGTYTMTPWDWKLLMKMLLISAQYSVWQLEYNDLSVEQIMDNLSSGIAIDQNMLQGTGPYITPQAQAALPKQVFDQATHIALMAIQQVPETGQSTTSFASIRQGSQEPYVSFIDCLQAAITQQVENQEAAKALLFQLAYENANTDCQAALKSVKGRATDIGQYIKICQNIGTETHRANMLAAALSQQLNVHQVTVKCFECGKLGHMAKHCPKRQKSKRDKPVSHFCPHCSKGYHWANQHKLKFDKEGNLFQGNYRRGARPGAPQTNRVWNSVEIPEQMFL</sequence>
<keyword evidence="5" id="KW-0479">Metal-binding</keyword>
<dbReference type="SMART" id="SM00343">
    <property type="entry name" value="ZnF_C2HC"/>
    <property type="match status" value="1"/>
</dbReference>
<dbReference type="PANTHER" id="PTHR40389:SF4">
    <property type="match status" value="1"/>
</dbReference>
<evidence type="ECO:0000256" key="2">
    <source>
        <dbReference type="ARBA" id="ARBA00022462"/>
    </source>
</evidence>
<dbReference type="InterPro" id="IPR001878">
    <property type="entry name" value="Znf_CCHC"/>
</dbReference>
<keyword evidence="2" id="KW-1187">Viral budding via the host ESCRT complexes</keyword>
<dbReference type="InterPro" id="IPR008916">
    <property type="entry name" value="Retrov_capsid_C"/>
</dbReference>
<evidence type="ECO:0000256" key="8">
    <source>
        <dbReference type="PROSITE-ProRule" id="PRU00047"/>
    </source>
</evidence>
<dbReference type="Proteomes" id="UP000472275">
    <property type="component" value="Chromosome 4"/>
</dbReference>
<dbReference type="InterPro" id="IPR045345">
    <property type="entry name" value="Gag_p24_C"/>
</dbReference>
<dbReference type="SUPFAM" id="SSF47353">
    <property type="entry name" value="Retrovirus capsid dimerization domain-like"/>
    <property type="match status" value="1"/>
</dbReference>
<evidence type="ECO:0000313" key="11">
    <source>
        <dbReference type="Ensembl" id="ENSACCP00020010909.1"/>
    </source>
</evidence>
<dbReference type="GO" id="GO:0008270">
    <property type="term" value="F:zinc ion binding"/>
    <property type="evidence" value="ECO:0007669"/>
    <property type="project" value="UniProtKB-KW"/>
</dbReference>
<reference evidence="11" key="2">
    <citation type="submission" date="2025-09" db="UniProtKB">
        <authorList>
            <consortium name="Ensembl"/>
        </authorList>
    </citation>
    <scope>IDENTIFICATION</scope>
</reference>
<evidence type="ECO:0000256" key="4">
    <source>
        <dbReference type="ARBA" id="ARBA00022637"/>
    </source>
</evidence>
<protein>
    <recommendedName>
        <fullName evidence="1">Gag polyprotein</fullName>
    </recommendedName>
</protein>
<dbReference type="Ensembl" id="ENSACCT00020011393.1">
    <property type="protein sequence ID" value="ENSACCP00020010909.1"/>
    <property type="gene ID" value="ENSACCG00020007486.1"/>
</dbReference>
<dbReference type="InterPro" id="IPR050195">
    <property type="entry name" value="Primate_lentivir_Gag_pol-like"/>
</dbReference>